<sequence>MVGDTDDDRSMRRQGSSGHRTVPHTADVRIEAWGVSRESCLAEAATGLVDCFADLSTARPTAVERVRLAENDDDDLLAALLEEVVYRLEVHGQVPVDVEAESDDDGLEVRLTVTGLSDVEITGAVPKGVSWHGLHMGPDPYGWSCTAIVDV</sequence>
<dbReference type="SUPFAM" id="SSF69819">
    <property type="entry name" value="MTH1598-like"/>
    <property type="match status" value="1"/>
</dbReference>
<proteinExistence type="inferred from homology"/>
<keyword evidence="8" id="KW-1185">Reference proteome</keyword>
<accession>A0ABY6ED49</accession>
<evidence type="ECO:0000256" key="3">
    <source>
        <dbReference type="ARBA" id="ARBA00022723"/>
    </source>
</evidence>
<organism evidence="7 8">
    <name type="scientific">Streptomyces cynarae</name>
    <dbReference type="NCBI Taxonomy" id="2981134"/>
    <lineage>
        <taxon>Bacteria</taxon>
        <taxon>Bacillati</taxon>
        <taxon>Actinomycetota</taxon>
        <taxon>Actinomycetes</taxon>
        <taxon>Kitasatosporales</taxon>
        <taxon>Streptomycetaceae</taxon>
        <taxon>Streptomyces</taxon>
    </lineage>
</organism>
<reference evidence="7" key="1">
    <citation type="submission" date="2022-10" db="EMBL/GenBank/DDBJ databases">
        <authorList>
            <person name="Mo P."/>
        </authorList>
    </citation>
    <scope>NUCLEOTIDE SEQUENCE</scope>
    <source>
        <strain evidence="7">HUAS 13-4</strain>
    </source>
</reference>
<dbReference type="Proteomes" id="UP001061298">
    <property type="component" value="Chromosome"/>
</dbReference>
<evidence type="ECO:0000313" key="8">
    <source>
        <dbReference type="Proteomes" id="UP001061298"/>
    </source>
</evidence>
<evidence type="ECO:0000313" key="7">
    <source>
        <dbReference type="EMBL" id="UXY24495.1"/>
    </source>
</evidence>
<evidence type="ECO:0000256" key="2">
    <source>
        <dbReference type="ARBA" id="ARBA00022694"/>
    </source>
</evidence>
<feature type="region of interest" description="Disordered" evidence="5">
    <location>
        <begin position="1"/>
        <end position="24"/>
    </location>
</feature>
<keyword evidence="3" id="KW-0479">Metal-binding</keyword>
<feature type="domain" description="Archease" evidence="6">
    <location>
        <begin position="20"/>
        <end position="151"/>
    </location>
</feature>
<evidence type="ECO:0000256" key="1">
    <source>
        <dbReference type="ARBA" id="ARBA00007963"/>
    </source>
</evidence>
<protein>
    <submittedName>
        <fullName evidence="7">Archease</fullName>
    </submittedName>
</protein>
<evidence type="ECO:0000256" key="5">
    <source>
        <dbReference type="SAM" id="MobiDB-lite"/>
    </source>
</evidence>
<gene>
    <name evidence="7" type="ORF">N8I84_12600</name>
</gene>
<dbReference type="EMBL" id="CP106793">
    <property type="protein sequence ID" value="UXY24495.1"/>
    <property type="molecule type" value="Genomic_DNA"/>
</dbReference>
<dbReference type="Gene3D" id="3.55.10.10">
    <property type="entry name" value="Archease domain"/>
    <property type="match status" value="1"/>
</dbReference>
<evidence type="ECO:0000259" key="6">
    <source>
        <dbReference type="Pfam" id="PF01951"/>
    </source>
</evidence>
<comment type="similarity">
    <text evidence="1">Belongs to the archease family.</text>
</comment>
<dbReference type="InterPro" id="IPR023572">
    <property type="entry name" value="Archease_dom"/>
</dbReference>
<name>A0ABY6ED49_9ACTN</name>
<dbReference type="Pfam" id="PF01951">
    <property type="entry name" value="Archease"/>
    <property type="match status" value="1"/>
</dbReference>
<dbReference type="InterPro" id="IPR036820">
    <property type="entry name" value="Archease_dom_sf"/>
</dbReference>
<evidence type="ECO:0000256" key="4">
    <source>
        <dbReference type="ARBA" id="ARBA00022837"/>
    </source>
</evidence>
<keyword evidence="2" id="KW-0819">tRNA processing</keyword>
<keyword evidence="4" id="KW-0106">Calcium</keyword>
<dbReference type="RefSeq" id="WP_200417762.1">
    <property type="nucleotide sequence ID" value="NZ_CP106793.1"/>
</dbReference>